<evidence type="ECO:0000313" key="5">
    <source>
        <dbReference type="Proteomes" id="UP000293195"/>
    </source>
</evidence>
<name>A0A4Q4LZ62_9PLEO</name>
<keyword evidence="5" id="KW-1185">Reference proteome</keyword>
<evidence type="ECO:0000313" key="3">
    <source>
        <dbReference type="EMBL" id="RYN85244.1"/>
    </source>
</evidence>
<reference evidence="2" key="3">
    <citation type="journal article" date="2019" name="J. ISSAAS">
        <title>Genomics, evolutionary history and diagnostics of the Alternaria alternata species group including apple and Asian pear pathotypes.</title>
        <authorList>
            <person name="Armitage A.D."/>
            <person name="Cockerton H.M."/>
            <person name="Sreenivasaprasad S."/>
            <person name="Woodhall J."/>
            <person name="Lane C."/>
            <person name="Harrison R.J."/>
            <person name="Clarkson J.P."/>
        </authorList>
    </citation>
    <scope>NUCLEOTIDE SEQUENCE</scope>
    <source>
        <strain evidence="2">FERA 1082</strain>
    </source>
</reference>
<dbReference type="Proteomes" id="UP000292402">
    <property type="component" value="Unassembled WGS sequence"/>
</dbReference>
<gene>
    <name evidence="2" type="ORF">AA0114_g12436</name>
    <name evidence="1" type="ORF">AA0115_g12589</name>
    <name evidence="3" type="ORF">AA0119_g13264</name>
</gene>
<dbReference type="EMBL" id="PDXF01000192">
    <property type="protein sequence ID" value="RYN85244.1"/>
    <property type="molecule type" value="Genomic_DNA"/>
</dbReference>
<reference evidence="1" key="1">
    <citation type="submission" date="2017-10" db="EMBL/GenBank/DDBJ databases">
        <authorList>
            <person name="Armitage A.D."/>
            <person name="Barbara D.J."/>
            <person name="Woodhall J.W."/>
            <person name="Sreenivasaprasad S."/>
            <person name="Lane C.R."/>
            <person name="Clarkson J.P."/>
            <person name="Harrison R.J."/>
        </authorList>
    </citation>
    <scope>NUCLEOTIDE SEQUENCE</scope>
    <source>
        <strain evidence="1">FERA 1164</strain>
        <strain evidence="3">FERA 635</strain>
    </source>
</reference>
<dbReference type="AlphaFoldDB" id="A0A4Q4LZ62"/>
<dbReference type="EMBL" id="PDXA01000082">
    <property type="protein sequence ID" value="RYN28591.1"/>
    <property type="molecule type" value="Genomic_DNA"/>
</dbReference>
<evidence type="ECO:0000313" key="1">
    <source>
        <dbReference type="EMBL" id="RYN16059.1"/>
    </source>
</evidence>
<organism evidence="2 4">
    <name type="scientific">Alternaria tenuissima</name>
    <dbReference type="NCBI Taxonomy" id="119927"/>
    <lineage>
        <taxon>Eukaryota</taxon>
        <taxon>Fungi</taxon>
        <taxon>Dikarya</taxon>
        <taxon>Ascomycota</taxon>
        <taxon>Pezizomycotina</taxon>
        <taxon>Dothideomycetes</taxon>
        <taxon>Pleosporomycetidae</taxon>
        <taxon>Pleosporales</taxon>
        <taxon>Pleosporineae</taxon>
        <taxon>Pleosporaceae</taxon>
        <taxon>Alternaria</taxon>
        <taxon>Alternaria sect. Alternaria</taxon>
        <taxon>Alternaria alternata complex</taxon>
    </lineage>
</organism>
<dbReference type="Proteomes" id="UP000292340">
    <property type="component" value="Unassembled WGS sequence"/>
</dbReference>
<dbReference type="EMBL" id="PDXB01000083">
    <property type="protein sequence ID" value="RYN16059.1"/>
    <property type="molecule type" value="Genomic_DNA"/>
</dbReference>
<evidence type="ECO:0000313" key="4">
    <source>
        <dbReference type="Proteomes" id="UP000292402"/>
    </source>
</evidence>
<proteinExistence type="predicted"/>
<protein>
    <recommendedName>
        <fullName evidence="6">Protein kinase domain-containing protein</fullName>
    </recommendedName>
</protein>
<evidence type="ECO:0008006" key="6">
    <source>
        <dbReference type="Google" id="ProtNLM"/>
    </source>
</evidence>
<sequence length="289" mass="32843">MVPKKLQLLKRIENYQYNNNANIQDLADGTFKTTGNVTYALASHTFRDLKVFLVDSDSYKRGVIVPKKIDQKIAEKLDGVKNASTLFTFDIWKNVAFIPCFDRIISLADVLTLRDFKPLEQRHVTILVNDIIEGISSLHEKRLQRGSFSEQDILLVCRGDQISFQIAGLENCACFNEKEPRNFLEMRSFRHILLLIGGPNAADEFGLISSLINTLSERQVLGSTEISRAREKVDAEYEKQKAKYEEKAKHEDSLSWSKDIFRKELAVYFPTAEALVTAVGGAYSQEKIV</sequence>
<evidence type="ECO:0000313" key="2">
    <source>
        <dbReference type="EMBL" id="RYN28591.1"/>
    </source>
</evidence>
<accession>A0A4Q4LZ62</accession>
<comment type="caution">
    <text evidence="2">The sequence shown here is derived from an EMBL/GenBank/DDBJ whole genome shotgun (WGS) entry which is preliminary data.</text>
</comment>
<reference evidence="4 5" key="2">
    <citation type="journal article" date="2019" name="bioRxiv">
        <title>Genomics, evolutionary history and diagnostics of the Alternaria alternata species group including apple and Asian pear pathotypes.</title>
        <authorList>
            <person name="Armitage A.D."/>
            <person name="Cockerton H.M."/>
            <person name="Sreenivasaprasad S."/>
            <person name="Woodhall J.W."/>
            <person name="Lane C.R."/>
            <person name="Harrison R.J."/>
            <person name="Clarkson J.P."/>
        </authorList>
    </citation>
    <scope>NUCLEOTIDE SEQUENCE [LARGE SCALE GENOMIC DNA]</scope>
    <source>
        <strain evidence="4">FERA 1082</strain>
        <strain evidence="1">FERA 1164</strain>
        <strain evidence="5">FERA 635</strain>
    </source>
</reference>
<dbReference type="Proteomes" id="UP000293195">
    <property type="component" value="Unassembled WGS sequence"/>
</dbReference>